<evidence type="ECO:0000313" key="2">
    <source>
        <dbReference type="EMBL" id="KAF5346983.1"/>
    </source>
</evidence>
<dbReference type="AlphaFoldDB" id="A0A8H5CSU9"/>
<organism evidence="2 3">
    <name type="scientific">Tetrapyrgos nigripes</name>
    <dbReference type="NCBI Taxonomy" id="182062"/>
    <lineage>
        <taxon>Eukaryota</taxon>
        <taxon>Fungi</taxon>
        <taxon>Dikarya</taxon>
        <taxon>Basidiomycota</taxon>
        <taxon>Agaricomycotina</taxon>
        <taxon>Agaricomycetes</taxon>
        <taxon>Agaricomycetidae</taxon>
        <taxon>Agaricales</taxon>
        <taxon>Marasmiineae</taxon>
        <taxon>Marasmiaceae</taxon>
        <taxon>Tetrapyrgos</taxon>
    </lineage>
</organism>
<proteinExistence type="predicted"/>
<evidence type="ECO:0000256" key="1">
    <source>
        <dbReference type="SAM" id="Coils"/>
    </source>
</evidence>
<name>A0A8H5CSU9_9AGAR</name>
<keyword evidence="3" id="KW-1185">Reference proteome</keyword>
<accession>A0A8H5CSU9</accession>
<comment type="caution">
    <text evidence="2">The sequence shown here is derived from an EMBL/GenBank/DDBJ whole genome shotgun (WGS) entry which is preliminary data.</text>
</comment>
<feature type="coiled-coil region" evidence="1">
    <location>
        <begin position="397"/>
        <end position="424"/>
    </location>
</feature>
<keyword evidence="1" id="KW-0175">Coiled coil</keyword>
<sequence length="648" mass="72623">MTISFAMDEEKYFEGESEMRVLTCTCGRCRMHIHRRTPLPLSNARYKCLRSWLASAFNAAPKHFGGSVQNADNITSKILPTQPSSSAHQVDNEFSSNSFRVQENTGRRHIPSDSYPGAYTDFYGIPSNPRCVFKTGNTWFVPRGPEAQRILREARPVCDHPMGEMWLDLGKHVYEFLDSLNVKWTSIDPVRFAPVRYTEKGEDQVSCLHLWVGVMPGTLSLEDAKAAAKGCKGILDQAGFPEIEIAFRHSIITRSAGPRLLELNSSPINLHPDVSSLRSPFTPILGVQIAPLKTPYYEGTGAVFIRENSESERVFLLTARHVVLPPSQYPNKPHSYTNSSQRREEVIILGFKAYHNATKRLESTIVNQELSIEIHKRMLHSLQVAGEVEPHDQTTERDQYKSAVATAEQTIKNVKKVQEEVTKNWMTPTQRILGYILHAPPIGVNVGPNHFTQDWALVDIDRDKVNWSTFPGNQIYLGHEISPSDFVLKMHPHSEGQSSFHPSFHHLARGVLQIKGIVKDDEIRKPKQLDVNGEKCLFVVKNGMGTGVTYGRATGMESFVREYNDYGTKKTSTELAVYSYSNKDGAFSASGDSGSIVVDGEGRIVGLLTGGSGSTESTDATYLTPYWWIDEQIKKQFPHSFLYDIVDA</sequence>
<dbReference type="Proteomes" id="UP000559256">
    <property type="component" value="Unassembled WGS sequence"/>
</dbReference>
<dbReference type="OrthoDB" id="5424209at2759"/>
<dbReference type="InterPro" id="IPR009003">
    <property type="entry name" value="Peptidase_S1_PA"/>
</dbReference>
<dbReference type="SUPFAM" id="SSF50494">
    <property type="entry name" value="Trypsin-like serine proteases"/>
    <property type="match status" value="2"/>
</dbReference>
<dbReference type="EMBL" id="JAACJM010000098">
    <property type="protein sequence ID" value="KAF5346983.1"/>
    <property type="molecule type" value="Genomic_DNA"/>
</dbReference>
<evidence type="ECO:0000313" key="3">
    <source>
        <dbReference type="Proteomes" id="UP000559256"/>
    </source>
</evidence>
<reference evidence="2 3" key="1">
    <citation type="journal article" date="2020" name="ISME J.">
        <title>Uncovering the hidden diversity of litter-decomposition mechanisms in mushroom-forming fungi.</title>
        <authorList>
            <person name="Floudas D."/>
            <person name="Bentzer J."/>
            <person name="Ahren D."/>
            <person name="Johansson T."/>
            <person name="Persson P."/>
            <person name="Tunlid A."/>
        </authorList>
    </citation>
    <scope>NUCLEOTIDE SEQUENCE [LARGE SCALE GENOMIC DNA]</scope>
    <source>
        <strain evidence="2 3">CBS 291.85</strain>
    </source>
</reference>
<protein>
    <submittedName>
        <fullName evidence="2">Uncharacterized protein</fullName>
    </submittedName>
</protein>
<gene>
    <name evidence="2" type="ORF">D9758_010100</name>
</gene>